<proteinExistence type="predicted"/>
<keyword evidence="2" id="KW-1185">Reference proteome</keyword>
<dbReference type="EMBL" id="MOEN01000016">
    <property type="protein sequence ID" value="OMH40456.1"/>
    <property type="molecule type" value="Genomic_DNA"/>
</dbReference>
<dbReference type="InterPro" id="IPR027417">
    <property type="entry name" value="P-loop_NTPase"/>
</dbReference>
<accession>A0A1R1ML13</accession>
<dbReference type="RefSeq" id="WP_076713045.1">
    <property type="nucleotide sequence ID" value="NZ_MOEN01000016.1"/>
</dbReference>
<organism evidence="1 2">
    <name type="scientific">Desulfurobacterium indicum</name>
    <dbReference type="NCBI Taxonomy" id="1914305"/>
    <lineage>
        <taxon>Bacteria</taxon>
        <taxon>Pseudomonadati</taxon>
        <taxon>Aquificota</taxon>
        <taxon>Aquificia</taxon>
        <taxon>Desulfurobacteriales</taxon>
        <taxon>Desulfurobacteriaceae</taxon>
        <taxon>Desulfurobacterium</taxon>
    </lineage>
</organism>
<dbReference type="STRING" id="1914305.BLW93_05180"/>
<name>A0A1R1ML13_9BACT</name>
<evidence type="ECO:0000313" key="1">
    <source>
        <dbReference type="EMBL" id="OMH40456.1"/>
    </source>
</evidence>
<gene>
    <name evidence="1" type="ORF">BLW93_05180</name>
</gene>
<dbReference type="Gene3D" id="3.40.50.300">
    <property type="entry name" value="P-loop containing nucleotide triphosphate hydrolases"/>
    <property type="match status" value="1"/>
</dbReference>
<dbReference type="SUPFAM" id="SSF52540">
    <property type="entry name" value="P-loop containing nucleoside triphosphate hydrolases"/>
    <property type="match status" value="1"/>
</dbReference>
<evidence type="ECO:0008006" key="3">
    <source>
        <dbReference type="Google" id="ProtNLM"/>
    </source>
</evidence>
<evidence type="ECO:0000313" key="2">
    <source>
        <dbReference type="Proteomes" id="UP000187408"/>
    </source>
</evidence>
<dbReference type="Proteomes" id="UP000187408">
    <property type="component" value="Unassembled WGS sequence"/>
</dbReference>
<reference evidence="1 2" key="1">
    <citation type="submission" date="2016-10" db="EMBL/GenBank/DDBJ databases">
        <title>Genome sequence of a sulfur-reducing bacterium Desulfurobacterium indicum K6013.</title>
        <authorList>
            <person name="Cao J."/>
            <person name="Shao Z."/>
            <person name="Alain K."/>
            <person name="Jebbar M."/>
        </authorList>
    </citation>
    <scope>NUCLEOTIDE SEQUENCE [LARGE SCALE GENOMIC DNA]</scope>
    <source>
        <strain evidence="1 2">K6013</strain>
    </source>
</reference>
<dbReference type="AlphaFoldDB" id="A0A1R1ML13"/>
<sequence length="286" mass="33533">MIELDSKAEVLIEKIKGKRFFKRLLKRLGEKRLIFTVTTGRSGTAYFTNLLSSFNIVASFHEPEPDFVNVMRKVQEFPEEAVRFLFSKKLPFIASIDKPIYCETSHLFCKGFFYPLLELGVLPELIILKRDKRLVAKSLFELNTIPGRTKLGLMYYLKPNDRVYLPISNWHRLHDYQLCYWYCLEIEKRMAIYSKEVLFRKGKIYTIKFEDLLDFDSVIRIFGDMGLSVNETTLAILKNRFGVPVNTKRSYKVRELARELSEETVREMEKEVEEMVEIGGYDGQTG</sequence>
<comment type="caution">
    <text evidence="1">The sequence shown here is derived from an EMBL/GenBank/DDBJ whole genome shotgun (WGS) entry which is preliminary data.</text>
</comment>
<dbReference type="OrthoDB" id="288532at2"/>
<protein>
    <recommendedName>
        <fullName evidence="3">Sulfotransferase domain-containing protein</fullName>
    </recommendedName>
</protein>